<proteinExistence type="predicted"/>
<dbReference type="SUPFAM" id="SSF51197">
    <property type="entry name" value="Clavaminate synthase-like"/>
    <property type="match status" value="1"/>
</dbReference>
<evidence type="ECO:0000259" key="2">
    <source>
        <dbReference type="PROSITE" id="PS51184"/>
    </source>
</evidence>
<evidence type="ECO:0000313" key="4">
    <source>
        <dbReference type="Proteomes" id="UP000269721"/>
    </source>
</evidence>
<dbReference type="Gene3D" id="2.60.120.10">
    <property type="entry name" value="Jelly Rolls"/>
    <property type="match status" value="1"/>
</dbReference>
<dbReference type="InterPro" id="IPR014710">
    <property type="entry name" value="RmlC-like_jellyroll"/>
</dbReference>
<dbReference type="AlphaFoldDB" id="A0A4P9W0Z7"/>
<dbReference type="InterPro" id="IPR003347">
    <property type="entry name" value="JmjC_dom"/>
</dbReference>
<name>A0A4P9W0Z7_9FUNG</name>
<accession>A0A4P9W0Z7</accession>
<dbReference type="PANTHER" id="PTHR12461:SF90">
    <property type="entry name" value="JUMONJI-LIKE PROTEIN"/>
    <property type="match status" value="1"/>
</dbReference>
<feature type="region of interest" description="Disordered" evidence="1">
    <location>
        <begin position="1"/>
        <end position="31"/>
    </location>
</feature>
<sequence>MPSPLPTPQPPHTFHSSPPPPQTFSSTYRNSRPLLLKESPHILPLARKCSQDPSFLQNELLTPIQSAAPESIADASKGLLNVLISSDNEHFLDDPRFATKKRMHVSDILAGVTSPSPPTERFYYRGGLSPTLLSTLSAPTILTSLTGPTPPPTKPSLIRIWISPAGARTPLHFDRCHGILIQLSGRKRFLIFPPSDARALALHDGISGPAHASRIRGLDAG</sequence>
<reference evidence="4" key="1">
    <citation type="journal article" date="2018" name="Nat. Microbiol.">
        <title>Leveraging single-cell genomics to expand the fungal tree of life.</title>
        <authorList>
            <person name="Ahrendt S.R."/>
            <person name="Quandt C.A."/>
            <person name="Ciobanu D."/>
            <person name="Clum A."/>
            <person name="Salamov A."/>
            <person name="Andreopoulos B."/>
            <person name="Cheng J.F."/>
            <person name="Woyke T."/>
            <person name="Pelin A."/>
            <person name="Henrissat B."/>
            <person name="Reynolds N.K."/>
            <person name="Benny G.L."/>
            <person name="Smith M.E."/>
            <person name="James T.Y."/>
            <person name="Grigoriev I.V."/>
        </authorList>
    </citation>
    <scope>NUCLEOTIDE SEQUENCE [LARGE SCALE GENOMIC DNA]</scope>
</reference>
<dbReference type="OrthoDB" id="263283at2759"/>
<dbReference type="PROSITE" id="PS51184">
    <property type="entry name" value="JMJC"/>
    <property type="match status" value="1"/>
</dbReference>
<dbReference type="EMBL" id="ML000195">
    <property type="protein sequence ID" value="RKO84358.1"/>
    <property type="molecule type" value="Genomic_DNA"/>
</dbReference>
<organism evidence="3 4">
    <name type="scientific">Blyttiomyces helicus</name>
    <dbReference type="NCBI Taxonomy" id="388810"/>
    <lineage>
        <taxon>Eukaryota</taxon>
        <taxon>Fungi</taxon>
        <taxon>Fungi incertae sedis</taxon>
        <taxon>Chytridiomycota</taxon>
        <taxon>Chytridiomycota incertae sedis</taxon>
        <taxon>Chytridiomycetes</taxon>
        <taxon>Chytridiomycetes incertae sedis</taxon>
        <taxon>Blyttiomyces</taxon>
    </lineage>
</organism>
<feature type="compositionally biased region" description="Pro residues" evidence="1">
    <location>
        <begin position="1"/>
        <end position="22"/>
    </location>
</feature>
<feature type="domain" description="JmjC" evidence="2">
    <location>
        <begin position="118"/>
        <end position="221"/>
    </location>
</feature>
<dbReference type="PANTHER" id="PTHR12461">
    <property type="entry name" value="HYPOXIA-INDUCIBLE FACTOR 1 ALPHA INHIBITOR-RELATED"/>
    <property type="match status" value="1"/>
</dbReference>
<dbReference type="Pfam" id="PF13621">
    <property type="entry name" value="Cupin_8"/>
    <property type="match status" value="1"/>
</dbReference>
<feature type="non-terminal residue" evidence="3">
    <location>
        <position position="221"/>
    </location>
</feature>
<gene>
    <name evidence="3" type="ORF">BDK51DRAFT_39924</name>
</gene>
<keyword evidence="4" id="KW-1185">Reference proteome</keyword>
<dbReference type="InterPro" id="IPR041667">
    <property type="entry name" value="Cupin_8"/>
</dbReference>
<protein>
    <recommendedName>
        <fullName evidence="2">JmjC domain-containing protein</fullName>
    </recommendedName>
</protein>
<evidence type="ECO:0000313" key="3">
    <source>
        <dbReference type="EMBL" id="RKO84358.1"/>
    </source>
</evidence>
<dbReference type="Proteomes" id="UP000269721">
    <property type="component" value="Unassembled WGS sequence"/>
</dbReference>
<evidence type="ECO:0000256" key="1">
    <source>
        <dbReference type="SAM" id="MobiDB-lite"/>
    </source>
</evidence>